<dbReference type="PANTHER" id="PTHR24321">
    <property type="entry name" value="DEHYDROGENASES, SHORT CHAIN"/>
    <property type="match status" value="1"/>
</dbReference>
<dbReference type="PANTHER" id="PTHR24321:SF8">
    <property type="entry name" value="ESTRADIOL 17-BETA-DEHYDROGENASE 8-RELATED"/>
    <property type="match status" value="1"/>
</dbReference>
<evidence type="ECO:0000313" key="4">
    <source>
        <dbReference type="Proteomes" id="UP000502248"/>
    </source>
</evidence>
<accession>A0A7Z2VFD8</accession>
<keyword evidence="2" id="KW-0560">Oxidoreductase</keyword>
<dbReference type="KEGG" id="cheb:HH215_01590"/>
<dbReference type="Pfam" id="PF00106">
    <property type="entry name" value="adh_short"/>
    <property type="match status" value="1"/>
</dbReference>
<dbReference type="GO" id="GO:0016491">
    <property type="term" value="F:oxidoreductase activity"/>
    <property type="evidence" value="ECO:0007669"/>
    <property type="project" value="UniProtKB-KW"/>
</dbReference>
<dbReference type="CDD" id="cd05233">
    <property type="entry name" value="SDR_c"/>
    <property type="match status" value="1"/>
</dbReference>
<organism evidence="3 4">
    <name type="scientific">Cohnella herbarum</name>
    <dbReference type="NCBI Taxonomy" id="2728023"/>
    <lineage>
        <taxon>Bacteria</taxon>
        <taxon>Bacillati</taxon>
        <taxon>Bacillota</taxon>
        <taxon>Bacilli</taxon>
        <taxon>Bacillales</taxon>
        <taxon>Paenibacillaceae</taxon>
        <taxon>Cohnella</taxon>
    </lineage>
</organism>
<gene>
    <name evidence="3" type="ORF">HH215_01590</name>
</gene>
<dbReference type="InterPro" id="IPR036291">
    <property type="entry name" value="NAD(P)-bd_dom_sf"/>
</dbReference>
<evidence type="ECO:0000256" key="2">
    <source>
        <dbReference type="ARBA" id="ARBA00023002"/>
    </source>
</evidence>
<dbReference type="EMBL" id="CP051680">
    <property type="protein sequence ID" value="QJD82002.1"/>
    <property type="molecule type" value="Genomic_DNA"/>
</dbReference>
<dbReference type="Gene3D" id="3.40.50.720">
    <property type="entry name" value="NAD(P)-binding Rossmann-like Domain"/>
    <property type="match status" value="1"/>
</dbReference>
<comment type="similarity">
    <text evidence="1">Belongs to the short-chain dehydrogenases/reductases (SDR) family.</text>
</comment>
<dbReference type="AlphaFoldDB" id="A0A7Z2VFD8"/>
<reference evidence="3 4" key="1">
    <citation type="submission" date="2020-04" db="EMBL/GenBank/DDBJ databases">
        <title>Genome sequencing of novel species.</title>
        <authorList>
            <person name="Heo J."/>
            <person name="Kim S.-J."/>
            <person name="Kim J.-S."/>
            <person name="Hong S.-B."/>
            <person name="Kwon S.-W."/>
        </authorList>
    </citation>
    <scope>NUCLEOTIDE SEQUENCE [LARGE SCALE GENOMIC DNA]</scope>
    <source>
        <strain evidence="3 4">MFER-1</strain>
    </source>
</reference>
<evidence type="ECO:0000313" key="3">
    <source>
        <dbReference type="EMBL" id="QJD82002.1"/>
    </source>
</evidence>
<sequence length="166" mass="18733">MNTLQDKAILITGCLGTLGRSAIGMFLERGATIYGCDRAPLNDYPEIGLLQERYGESRLMFKQADMCDEKEVMAVIADADRRIGRLDGTYHNVYTSGWKPILDMSLGEWDNSIRGTLTSTFLLCKYAIPLLIRSGEALSSTPPRFWDRSCPRGAWHTARPKPEWIR</sequence>
<dbReference type="Proteomes" id="UP000502248">
    <property type="component" value="Chromosome"/>
</dbReference>
<proteinExistence type="inferred from homology"/>
<protein>
    <submittedName>
        <fullName evidence="3">SDR family NAD(P)-dependent oxidoreductase</fullName>
    </submittedName>
</protein>
<keyword evidence="4" id="KW-1185">Reference proteome</keyword>
<name>A0A7Z2VFD8_9BACL</name>
<dbReference type="InterPro" id="IPR002347">
    <property type="entry name" value="SDR_fam"/>
</dbReference>
<dbReference type="SUPFAM" id="SSF51735">
    <property type="entry name" value="NAD(P)-binding Rossmann-fold domains"/>
    <property type="match status" value="1"/>
</dbReference>
<evidence type="ECO:0000256" key="1">
    <source>
        <dbReference type="ARBA" id="ARBA00006484"/>
    </source>
</evidence>